<dbReference type="Proteomes" id="UP000565579">
    <property type="component" value="Unassembled WGS sequence"/>
</dbReference>
<reference evidence="2 3" key="1">
    <citation type="submission" date="2020-08" db="EMBL/GenBank/DDBJ databases">
        <title>Sequencing the genomes of 1000 actinobacteria strains.</title>
        <authorList>
            <person name="Klenk H.-P."/>
        </authorList>
    </citation>
    <scope>NUCLEOTIDE SEQUENCE [LARGE SCALE GENOMIC DNA]</scope>
    <source>
        <strain evidence="2 3">DSM 43768</strain>
    </source>
</reference>
<accession>A0A7X0NNJ2</accession>
<dbReference type="Pfam" id="PF07617">
    <property type="entry name" value="DUF1579"/>
    <property type="match status" value="1"/>
</dbReference>
<organism evidence="2 3">
    <name type="scientific">Nonomuraea rubra</name>
    <dbReference type="NCBI Taxonomy" id="46180"/>
    <lineage>
        <taxon>Bacteria</taxon>
        <taxon>Bacillati</taxon>
        <taxon>Actinomycetota</taxon>
        <taxon>Actinomycetes</taxon>
        <taxon>Streptosporangiales</taxon>
        <taxon>Streptosporangiaceae</taxon>
        <taxon>Nonomuraea</taxon>
    </lineage>
</organism>
<feature type="compositionally biased region" description="Gly residues" evidence="1">
    <location>
        <begin position="253"/>
        <end position="280"/>
    </location>
</feature>
<sequence length="345" mass="36816">MFLLPGYRDMRGLAAEFARAGVERVVLLSGQAAVATDTGNAISAYMIDSETAVRESGLAWTFLPPAAFMSTTLRWLPQLRTGDVVRDAFGDVPIAGIDPADIAAVGARALLEPGHEGRAYSLSGPETLLPADRLRILGREGVLQLLPRPHHWIGKTGGRFLQETTEGTLGGKPYYRLGVLGFSNIDRRYEWTTFDNVTPTAMTYRGDPIKGKATKLSIPGEFTDPGILGPKYQGKSIPMRTVITRSASLARPGGSGRPVGQVGDAGGEHGGAGEFEGGTGPVSPAKSCRPLLLLEAGQGVDDVALDEGRVVPLGRPVRLSDAARLRRRPHRWPVPAVRTVLWPAA</sequence>
<gene>
    <name evidence="2" type="ORF">HD593_001492</name>
</gene>
<evidence type="ECO:0000256" key="1">
    <source>
        <dbReference type="SAM" id="MobiDB-lite"/>
    </source>
</evidence>
<protein>
    <recommendedName>
        <fullName evidence="4">NmrA-like domain-containing protein</fullName>
    </recommendedName>
</protein>
<dbReference type="PANTHER" id="PTHR43162">
    <property type="match status" value="1"/>
</dbReference>
<dbReference type="InterPro" id="IPR011473">
    <property type="entry name" value="DUF1579"/>
</dbReference>
<comment type="caution">
    <text evidence="2">The sequence shown here is derived from an EMBL/GenBank/DDBJ whole genome shotgun (WGS) entry which is preliminary data.</text>
</comment>
<dbReference type="SUPFAM" id="SSF51735">
    <property type="entry name" value="NAD(P)-binding Rossmann-fold domains"/>
    <property type="match status" value="1"/>
</dbReference>
<evidence type="ECO:0008006" key="4">
    <source>
        <dbReference type="Google" id="ProtNLM"/>
    </source>
</evidence>
<dbReference type="AlphaFoldDB" id="A0A7X0NNJ2"/>
<dbReference type="Gene3D" id="3.40.50.720">
    <property type="entry name" value="NAD(P)-binding Rossmann-like Domain"/>
    <property type="match status" value="1"/>
</dbReference>
<dbReference type="EMBL" id="JACHMI010000001">
    <property type="protein sequence ID" value="MBB6546697.1"/>
    <property type="molecule type" value="Genomic_DNA"/>
</dbReference>
<keyword evidence="3" id="KW-1185">Reference proteome</keyword>
<evidence type="ECO:0000313" key="3">
    <source>
        <dbReference type="Proteomes" id="UP000565579"/>
    </source>
</evidence>
<dbReference type="InterPro" id="IPR051604">
    <property type="entry name" value="Ergot_Alk_Oxidoreductase"/>
</dbReference>
<name>A0A7X0NNJ2_9ACTN</name>
<evidence type="ECO:0000313" key="2">
    <source>
        <dbReference type="EMBL" id="MBB6546697.1"/>
    </source>
</evidence>
<dbReference type="PANTHER" id="PTHR43162:SF1">
    <property type="entry name" value="PRESTALK A DIFFERENTIATION PROTEIN A"/>
    <property type="match status" value="1"/>
</dbReference>
<feature type="region of interest" description="Disordered" evidence="1">
    <location>
        <begin position="249"/>
        <end position="282"/>
    </location>
</feature>
<proteinExistence type="predicted"/>
<dbReference type="InterPro" id="IPR036291">
    <property type="entry name" value="NAD(P)-bd_dom_sf"/>
</dbReference>